<sequence length="162" mass="19191">MVWREGTVSPLHTDPYHNIFSQIVGWKYVRLYAPEENEALYPRSFEGGINMSNTSQIDLDNLDTKKFPKFSNAKYVEGIIGPGDCLYIPVGWWHYHYNASEISLLYMIHILKLKFLKLKTNYPEFYGQPQHPRKKRYSQEMIEELPVQTPEKNERYPLDDIM</sequence>
<dbReference type="SUPFAM" id="SSF51197">
    <property type="entry name" value="Clavaminate synthase-like"/>
    <property type="match status" value="1"/>
</dbReference>
<dbReference type="PANTHER" id="PTHR12461:SF101">
    <property type="entry name" value="TRNA WYBUTOSINE-SYNTHESIZING PROTEIN 4"/>
    <property type="match status" value="1"/>
</dbReference>
<protein>
    <recommendedName>
        <fullName evidence="1">JmjC domain-containing protein</fullName>
    </recommendedName>
</protein>
<comment type="caution">
    <text evidence="2">The sequence shown here is derived from an EMBL/GenBank/DDBJ whole genome shotgun (WGS) entry which is preliminary data.</text>
</comment>
<accession>L0PBR2</accession>
<dbReference type="InterPro" id="IPR014710">
    <property type="entry name" value="RmlC-like_jellyroll"/>
</dbReference>
<dbReference type="PANTHER" id="PTHR12461">
    <property type="entry name" value="HYPOXIA-INDUCIBLE FACTOR 1 ALPHA INHIBITOR-RELATED"/>
    <property type="match status" value="1"/>
</dbReference>
<proteinExistence type="predicted"/>
<dbReference type="AlphaFoldDB" id="L0PBR2"/>
<dbReference type="InterPro" id="IPR003347">
    <property type="entry name" value="JmjC_dom"/>
</dbReference>
<dbReference type="VEuPathDB" id="FungiDB:PNEJI1_003148"/>
<dbReference type="InterPro" id="IPR041667">
    <property type="entry name" value="Cupin_8"/>
</dbReference>
<dbReference type="EMBL" id="CAKM01000217">
    <property type="protein sequence ID" value="CCJ29831.1"/>
    <property type="molecule type" value="Genomic_DNA"/>
</dbReference>
<dbReference type="Gene3D" id="2.60.120.10">
    <property type="entry name" value="Jelly Rolls"/>
    <property type="match status" value="1"/>
</dbReference>
<gene>
    <name evidence="2" type="ORF">PNEJI1_003148</name>
</gene>
<dbReference type="Proteomes" id="UP000010422">
    <property type="component" value="Unassembled WGS sequence"/>
</dbReference>
<feature type="domain" description="JmjC" evidence="1">
    <location>
        <begin position="1"/>
        <end position="127"/>
    </location>
</feature>
<name>L0PBR2_PNEJI</name>
<dbReference type="PROSITE" id="PS51184">
    <property type="entry name" value="JMJC"/>
    <property type="match status" value="1"/>
</dbReference>
<evidence type="ECO:0000313" key="2">
    <source>
        <dbReference type="EMBL" id="CCJ29831.1"/>
    </source>
</evidence>
<evidence type="ECO:0000313" key="3">
    <source>
        <dbReference type="Proteomes" id="UP000010422"/>
    </source>
</evidence>
<evidence type="ECO:0000259" key="1">
    <source>
        <dbReference type="PROSITE" id="PS51184"/>
    </source>
</evidence>
<dbReference type="InParanoid" id="L0PBR2"/>
<dbReference type="Pfam" id="PF13621">
    <property type="entry name" value="Cupin_8"/>
    <property type="match status" value="1"/>
</dbReference>
<reference evidence="2 3" key="1">
    <citation type="journal article" date="2012" name="MBio">
        <title>De novo assembly of the Pneumocystis jirovecii genome from a single bronchoalveolar lavage fluid specimen from a patient.</title>
        <authorList>
            <person name="Cisse O.H."/>
            <person name="Pagni M."/>
            <person name="Hauser P.M."/>
        </authorList>
    </citation>
    <scope>NUCLEOTIDE SEQUENCE [LARGE SCALE GENOMIC DNA]</scope>
    <source>
        <strain evidence="2 3">SE8</strain>
    </source>
</reference>
<organism evidence="3">
    <name type="scientific">Pneumocystis jirovecii</name>
    <name type="common">Human pneumocystis pneumonia agent</name>
    <dbReference type="NCBI Taxonomy" id="42068"/>
    <lineage>
        <taxon>Eukaryota</taxon>
        <taxon>Fungi</taxon>
        <taxon>Dikarya</taxon>
        <taxon>Ascomycota</taxon>
        <taxon>Taphrinomycotina</taxon>
        <taxon>Pneumocystomycetes</taxon>
        <taxon>Pneumocystaceae</taxon>
        <taxon>Pneumocystis</taxon>
    </lineage>
</organism>
<dbReference type="STRING" id="1209962.L0PBR2"/>